<dbReference type="PANTHER" id="PTHR11439">
    <property type="entry name" value="GAG-POL-RELATED RETROTRANSPOSON"/>
    <property type="match status" value="1"/>
</dbReference>
<keyword evidence="4" id="KW-1185">Reference proteome</keyword>
<dbReference type="Proteomes" id="UP001151760">
    <property type="component" value="Unassembled WGS sequence"/>
</dbReference>
<gene>
    <name evidence="3" type="ORF">Tco_1080842</name>
</gene>
<accession>A0ABQ5HVV5</accession>
<dbReference type="EMBL" id="BQNB010020069">
    <property type="protein sequence ID" value="GJT91997.1"/>
    <property type="molecule type" value="Genomic_DNA"/>
</dbReference>
<feature type="domain" description="Reverse transcriptase Ty1/copia-type" evidence="1">
    <location>
        <begin position="321"/>
        <end position="386"/>
    </location>
</feature>
<feature type="domain" description="Retroviral polymerase SH3-like" evidence="2">
    <location>
        <begin position="55"/>
        <end position="110"/>
    </location>
</feature>
<evidence type="ECO:0000259" key="1">
    <source>
        <dbReference type="Pfam" id="PF07727"/>
    </source>
</evidence>
<evidence type="ECO:0000313" key="3">
    <source>
        <dbReference type="EMBL" id="GJT91997.1"/>
    </source>
</evidence>
<organism evidence="3 4">
    <name type="scientific">Tanacetum coccineum</name>
    <dbReference type="NCBI Taxonomy" id="301880"/>
    <lineage>
        <taxon>Eukaryota</taxon>
        <taxon>Viridiplantae</taxon>
        <taxon>Streptophyta</taxon>
        <taxon>Embryophyta</taxon>
        <taxon>Tracheophyta</taxon>
        <taxon>Spermatophyta</taxon>
        <taxon>Magnoliopsida</taxon>
        <taxon>eudicotyledons</taxon>
        <taxon>Gunneridae</taxon>
        <taxon>Pentapetalae</taxon>
        <taxon>asterids</taxon>
        <taxon>campanulids</taxon>
        <taxon>Asterales</taxon>
        <taxon>Asteraceae</taxon>
        <taxon>Asteroideae</taxon>
        <taxon>Anthemideae</taxon>
        <taxon>Anthemidinae</taxon>
        <taxon>Tanacetum</taxon>
    </lineage>
</organism>
<sequence>MLSAAKVLLYFWAEAIATTCFTLNRLLIIPRYEKTPYHIINGRKPSVKFFHIFGSICYIVRDGENLEKMKEKRDACIFVRYSTQSRAYRVFNKRTKVIVKTIHVNFNELPQKASDHVNSDPILKCPTTALEHYTLIPDPQSQENIPQAAETITTSNELDLLFSTMFDELLNGTTQVVSKSSVVTTVDAPNQRQQHTTPFTSTTVAADTPLLNIQTTPETISQAPTVTATENINQAETNKENAHVEEDEFINIFSTPVQERKETSSHHVDSSNMHTFYQRHPFEYRWTKDHPLEQVIGNPSQLIRTRRQLETDGEMCMFALTMDVKTTFLYGPLKEEVYVNQPDGFVDPYHPDQVYHLKKALYGLKQAPRAWYDELSNFLVSKGFSKGIQINQSPHGIFINQAKYAQEILKKHSMTSCDRIGTPMATKHLDADLSGTPVDQTKYRSMVGALMYLTASRPDIVQATCYCARYQAKPNEKHLTTVKRIFRYFKNTINIGLWYPNNTGFELTAFSYSDHAGCLDSCKSTSGGIQFLGGDKLVRWSSKKQDCTLMSSAEAEYMSLSVCCAQVLWLRTQLTDYGFHFDKIPMYCDSKAVIAISCNPVQHSRTKHIDVRYHFIKKEVEKGIVELFFVGSEYQLADLFTKALPEDRFKYLVRRLGMRCLNPEELEVLANESA</sequence>
<dbReference type="Pfam" id="PF25597">
    <property type="entry name" value="SH3_retrovirus"/>
    <property type="match status" value="1"/>
</dbReference>
<reference evidence="3" key="1">
    <citation type="journal article" date="2022" name="Int. J. Mol. Sci.">
        <title>Draft Genome of Tanacetum Coccineum: Genomic Comparison of Closely Related Tanacetum-Family Plants.</title>
        <authorList>
            <person name="Yamashiro T."/>
            <person name="Shiraishi A."/>
            <person name="Nakayama K."/>
            <person name="Satake H."/>
        </authorList>
    </citation>
    <scope>NUCLEOTIDE SEQUENCE</scope>
</reference>
<comment type="caution">
    <text evidence="3">The sequence shown here is derived from an EMBL/GenBank/DDBJ whole genome shotgun (WGS) entry which is preliminary data.</text>
</comment>
<proteinExistence type="predicted"/>
<dbReference type="CDD" id="cd09272">
    <property type="entry name" value="RNase_HI_RT_Ty1"/>
    <property type="match status" value="1"/>
</dbReference>
<evidence type="ECO:0000259" key="2">
    <source>
        <dbReference type="Pfam" id="PF25597"/>
    </source>
</evidence>
<dbReference type="InterPro" id="IPR057670">
    <property type="entry name" value="SH3_retrovirus"/>
</dbReference>
<evidence type="ECO:0000313" key="4">
    <source>
        <dbReference type="Proteomes" id="UP001151760"/>
    </source>
</evidence>
<dbReference type="PANTHER" id="PTHR11439:SF495">
    <property type="entry name" value="REVERSE TRANSCRIPTASE, RNA-DEPENDENT DNA POLYMERASE-RELATED"/>
    <property type="match status" value="1"/>
</dbReference>
<dbReference type="Pfam" id="PF07727">
    <property type="entry name" value="RVT_2"/>
    <property type="match status" value="1"/>
</dbReference>
<reference evidence="3" key="2">
    <citation type="submission" date="2022-01" db="EMBL/GenBank/DDBJ databases">
        <authorList>
            <person name="Yamashiro T."/>
            <person name="Shiraishi A."/>
            <person name="Satake H."/>
            <person name="Nakayama K."/>
        </authorList>
    </citation>
    <scope>NUCLEOTIDE SEQUENCE</scope>
</reference>
<dbReference type="InterPro" id="IPR013103">
    <property type="entry name" value="RVT_2"/>
</dbReference>
<protein>
    <submittedName>
        <fullName evidence="3">Retrovirus-related pol polyprotein from transposon TNT 1-94</fullName>
    </submittedName>
</protein>
<dbReference type="SUPFAM" id="SSF56672">
    <property type="entry name" value="DNA/RNA polymerases"/>
    <property type="match status" value="1"/>
</dbReference>
<name>A0ABQ5HVV5_9ASTR</name>
<dbReference type="InterPro" id="IPR043502">
    <property type="entry name" value="DNA/RNA_pol_sf"/>
</dbReference>